<feature type="chain" id="PRO_5010722480" evidence="2">
    <location>
        <begin position="21"/>
        <end position="465"/>
    </location>
</feature>
<dbReference type="OrthoDB" id="9816001at2"/>
<feature type="domain" description="Sialate O-acetylesterase" evidence="3">
    <location>
        <begin position="108"/>
        <end position="354"/>
    </location>
</feature>
<accession>A0A1V9E4L8</accession>
<evidence type="ECO:0000313" key="4">
    <source>
        <dbReference type="EMBL" id="OQP41011.1"/>
    </source>
</evidence>
<evidence type="ECO:0000256" key="1">
    <source>
        <dbReference type="ARBA" id="ARBA00022801"/>
    </source>
</evidence>
<evidence type="ECO:0000313" key="5">
    <source>
        <dbReference type="Proteomes" id="UP000192610"/>
    </source>
</evidence>
<dbReference type="SUPFAM" id="SSF52266">
    <property type="entry name" value="SGNH hydrolase"/>
    <property type="match status" value="1"/>
</dbReference>
<dbReference type="Gene3D" id="3.40.50.1110">
    <property type="entry name" value="SGNH hydrolase"/>
    <property type="match status" value="1"/>
</dbReference>
<dbReference type="Proteomes" id="UP000192610">
    <property type="component" value="Unassembled WGS sequence"/>
</dbReference>
<dbReference type="Pfam" id="PF03629">
    <property type="entry name" value="SASA"/>
    <property type="match status" value="1"/>
</dbReference>
<evidence type="ECO:0000256" key="2">
    <source>
        <dbReference type="SAM" id="SignalP"/>
    </source>
</evidence>
<feature type="signal peptide" evidence="2">
    <location>
        <begin position="1"/>
        <end position="20"/>
    </location>
</feature>
<dbReference type="EMBL" id="LVXG01000067">
    <property type="protein sequence ID" value="OQP41011.1"/>
    <property type="molecule type" value="Genomic_DNA"/>
</dbReference>
<dbReference type="InterPro" id="IPR005181">
    <property type="entry name" value="SASA"/>
</dbReference>
<protein>
    <submittedName>
        <fullName evidence="4">Sialate O-acetylesterase</fullName>
    </submittedName>
</protein>
<keyword evidence="1" id="KW-0378">Hydrolase</keyword>
<evidence type="ECO:0000259" key="3">
    <source>
        <dbReference type="Pfam" id="PF03629"/>
    </source>
</evidence>
<dbReference type="AlphaFoldDB" id="A0A1V9E4L8"/>
<sequence length="465" mass="51412">MKKWASLLFLLCTLVVTSQAAVRLPAVICSNMVLQQQSTVKLWGWSAPFEKIVITTSWNNHSDTLKATNNANWLKNIQTPAAGGPYTITIKGSNTPAPIVLENVMIGEVWVCSGQSNMEFGYYNKIPDVAAELPTCYNQNIRFFAIPKTTAANPQDDCAAKWTVCDSNTLKTFSAVGYFFGKKLNKDLNVPIGLINSNWGGTPAEVWTPDSLVNNDAELKGAAGKLKTNGGGWPITPGYTYNAMINPIINYNIAGTIWYQGESNTETNGSYAKLFTTMIDSWRKAWGKEFPFYYVEIAPFKYAIPQIGALLREQQTKVMSLPQTGMVVITDLVADTNNIHPTNKHDVGARLANWALHDTYKKEGFAYKSPMYKSMEVKKGKAYLSFDNAPAGLMSTGKTITEVYVAGADQQFYPAEAKIENNQLVVWSKLVKEPVAVRYGFTNTAMGNLFGKEGLPVNPFRTDSW</sequence>
<keyword evidence="5" id="KW-1185">Reference proteome</keyword>
<dbReference type="STRING" id="354355.SAMN05660816_03942"/>
<reference evidence="5" key="1">
    <citation type="submission" date="2016-04" db="EMBL/GenBank/DDBJ databases">
        <authorList>
            <person name="Chen L."/>
            <person name="Zhuang W."/>
            <person name="Wang G."/>
        </authorList>
    </citation>
    <scope>NUCLEOTIDE SEQUENCE [LARGE SCALE GENOMIC DNA]</scope>
    <source>
        <strain evidence="5">17621</strain>
    </source>
</reference>
<dbReference type="PANTHER" id="PTHR22901">
    <property type="entry name" value="SIALATE O-ACETYLESTERASE"/>
    <property type="match status" value="1"/>
</dbReference>
<dbReference type="PANTHER" id="PTHR22901:SF0">
    <property type="entry name" value="SIALATE O-ACETYLESTERASE"/>
    <property type="match status" value="1"/>
</dbReference>
<name>A0A1V9E4L8_9BACT</name>
<dbReference type="GO" id="GO:0001681">
    <property type="term" value="F:sialate O-acetylesterase activity"/>
    <property type="evidence" value="ECO:0007669"/>
    <property type="project" value="InterPro"/>
</dbReference>
<dbReference type="InterPro" id="IPR039329">
    <property type="entry name" value="SIAE"/>
</dbReference>
<organism evidence="4 5">
    <name type="scientific">Niastella yeongjuensis</name>
    <dbReference type="NCBI Taxonomy" id="354355"/>
    <lineage>
        <taxon>Bacteria</taxon>
        <taxon>Pseudomonadati</taxon>
        <taxon>Bacteroidota</taxon>
        <taxon>Chitinophagia</taxon>
        <taxon>Chitinophagales</taxon>
        <taxon>Chitinophagaceae</taxon>
        <taxon>Niastella</taxon>
    </lineage>
</organism>
<proteinExistence type="predicted"/>
<gene>
    <name evidence="4" type="ORF">A4H97_15540</name>
</gene>
<dbReference type="GO" id="GO:0005975">
    <property type="term" value="P:carbohydrate metabolic process"/>
    <property type="evidence" value="ECO:0007669"/>
    <property type="project" value="TreeGrafter"/>
</dbReference>
<dbReference type="InterPro" id="IPR036514">
    <property type="entry name" value="SGNH_hydro_sf"/>
</dbReference>
<comment type="caution">
    <text evidence="4">The sequence shown here is derived from an EMBL/GenBank/DDBJ whole genome shotgun (WGS) entry which is preliminary data.</text>
</comment>
<keyword evidence="2" id="KW-0732">Signal</keyword>